<keyword evidence="7" id="KW-1185">Reference proteome</keyword>
<dbReference type="SUPFAM" id="SSF46689">
    <property type="entry name" value="Homeodomain-like"/>
    <property type="match status" value="1"/>
</dbReference>
<dbReference type="Pfam" id="PF00440">
    <property type="entry name" value="TetR_N"/>
    <property type="match status" value="1"/>
</dbReference>
<name>A0A2T0SZP2_9PSEU</name>
<evidence type="ECO:0000313" key="6">
    <source>
        <dbReference type="EMBL" id="PRY38886.1"/>
    </source>
</evidence>
<dbReference type="InterPro" id="IPR036271">
    <property type="entry name" value="Tet_transcr_reg_TetR-rel_C_sf"/>
</dbReference>
<evidence type="ECO:0000256" key="4">
    <source>
        <dbReference type="PROSITE-ProRule" id="PRU00335"/>
    </source>
</evidence>
<evidence type="ECO:0000256" key="2">
    <source>
        <dbReference type="ARBA" id="ARBA00023125"/>
    </source>
</evidence>
<feature type="domain" description="HTH tetR-type" evidence="5">
    <location>
        <begin position="20"/>
        <end position="80"/>
    </location>
</feature>
<sequence length="207" mass="22303">MCYGRIMAVTQGVPAGRPREFDLDQALDRAVEVFWRQGYEATSLADLTAAMKIGKPSLYAAFGNKEQLFRRVLDRYSEGPGSYAVRALEEPTARKVVEAFLKGAVEATTRPQCPHGCLGVQAALAASDDGVAVHDLLTAWRDSARAMLEVRFRAALAEGDLTKGADPARLARYVMTLSFGLAVQAAGGAEADELLGVVEEVLLGWRS</sequence>
<protein>
    <submittedName>
        <fullName evidence="6">TetR family transcriptional regulator</fullName>
    </submittedName>
</protein>
<evidence type="ECO:0000259" key="5">
    <source>
        <dbReference type="PROSITE" id="PS50977"/>
    </source>
</evidence>
<feature type="DNA-binding region" description="H-T-H motif" evidence="4">
    <location>
        <begin position="43"/>
        <end position="62"/>
    </location>
</feature>
<dbReference type="Proteomes" id="UP000239494">
    <property type="component" value="Unassembled WGS sequence"/>
</dbReference>
<dbReference type="GO" id="GO:0003677">
    <property type="term" value="F:DNA binding"/>
    <property type="evidence" value="ECO:0007669"/>
    <property type="project" value="UniProtKB-UniRule"/>
</dbReference>
<comment type="caution">
    <text evidence="6">The sequence shown here is derived from an EMBL/GenBank/DDBJ whole genome shotgun (WGS) entry which is preliminary data.</text>
</comment>
<dbReference type="AlphaFoldDB" id="A0A2T0SZP2"/>
<dbReference type="Pfam" id="PF16925">
    <property type="entry name" value="TetR_C_13"/>
    <property type="match status" value="1"/>
</dbReference>
<dbReference type="InterPro" id="IPR009057">
    <property type="entry name" value="Homeodomain-like_sf"/>
</dbReference>
<reference evidence="6 7" key="1">
    <citation type="submission" date="2018-03" db="EMBL/GenBank/DDBJ databases">
        <title>Genomic Encyclopedia of Archaeal and Bacterial Type Strains, Phase II (KMG-II): from individual species to whole genera.</title>
        <authorList>
            <person name="Goeker M."/>
        </authorList>
    </citation>
    <scope>NUCLEOTIDE SEQUENCE [LARGE SCALE GENOMIC DNA]</scope>
    <source>
        <strain evidence="6 7">DSM 44720</strain>
    </source>
</reference>
<dbReference type="InterPro" id="IPR011075">
    <property type="entry name" value="TetR_C"/>
</dbReference>
<evidence type="ECO:0000256" key="3">
    <source>
        <dbReference type="ARBA" id="ARBA00023163"/>
    </source>
</evidence>
<dbReference type="InterPro" id="IPR001647">
    <property type="entry name" value="HTH_TetR"/>
</dbReference>
<keyword evidence="1" id="KW-0805">Transcription regulation</keyword>
<keyword evidence="3" id="KW-0804">Transcription</keyword>
<dbReference type="EMBL" id="PVTF01000008">
    <property type="protein sequence ID" value="PRY38886.1"/>
    <property type="molecule type" value="Genomic_DNA"/>
</dbReference>
<evidence type="ECO:0000256" key="1">
    <source>
        <dbReference type="ARBA" id="ARBA00023015"/>
    </source>
</evidence>
<proteinExistence type="predicted"/>
<gene>
    <name evidence="6" type="ORF">CLV43_108286</name>
</gene>
<dbReference type="PANTHER" id="PTHR47506:SF1">
    <property type="entry name" value="HTH-TYPE TRANSCRIPTIONAL REGULATOR YJDC"/>
    <property type="match status" value="1"/>
</dbReference>
<dbReference type="PANTHER" id="PTHR47506">
    <property type="entry name" value="TRANSCRIPTIONAL REGULATORY PROTEIN"/>
    <property type="match status" value="1"/>
</dbReference>
<accession>A0A2T0SZP2</accession>
<dbReference type="PROSITE" id="PS50977">
    <property type="entry name" value="HTH_TETR_2"/>
    <property type="match status" value="1"/>
</dbReference>
<dbReference type="InterPro" id="IPR023772">
    <property type="entry name" value="DNA-bd_HTH_TetR-type_CS"/>
</dbReference>
<organism evidence="6 7">
    <name type="scientific">Umezawaea tangerina</name>
    <dbReference type="NCBI Taxonomy" id="84725"/>
    <lineage>
        <taxon>Bacteria</taxon>
        <taxon>Bacillati</taxon>
        <taxon>Actinomycetota</taxon>
        <taxon>Actinomycetes</taxon>
        <taxon>Pseudonocardiales</taxon>
        <taxon>Pseudonocardiaceae</taxon>
        <taxon>Umezawaea</taxon>
    </lineage>
</organism>
<dbReference type="PROSITE" id="PS01081">
    <property type="entry name" value="HTH_TETR_1"/>
    <property type="match status" value="1"/>
</dbReference>
<dbReference type="SUPFAM" id="SSF48498">
    <property type="entry name" value="Tetracyclin repressor-like, C-terminal domain"/>
    <property type="match status" value="1"/>
</dbReference>
<keyword evidence="2 4" id="KW-0238">DNA-binding</keyword>
<dbReference type="Gene3D" id="1.10.10.60">
    <property type="entry name" value="Homeodomain-like"/>
    <property type="match status" value="1"/>
</dbReference>
<dbReference type="Gene3D" id="1.10.357.10">
    <property type="entry name" value="Tetracycline Repressor, domain 2"/>
    <property type="match status" value="1"/>
</dbReference>
<evidence type="ECO:0000313" key="7">
    <source>
        <dbReference type="Proteomes" id="UP000239494"/>
    </source>
</evidence>